<name>A0A0J1IMK5_NIACI</name>
<protein>
    <submittedName>
        <fullName evidence="1">Uncharacterized protein</fullName>
    </submittedName>
</protein>
<dbReference type="AlphaFoldDB" id="A0A0J1IMK5"/>
<dbReference type="OrthoDB" id="2928545at2"/>
<dbReference type="EMBL" id="LDPH01000004">
    <property type="protein sequence ID" value="KLV27207.1"/>
    <property type="molecule type" value="Genomic_DNA"/>
</dbReference>
<dbReference type="GeneID" id="56350389"/>
<gene>
    <name evidence="1" type="ORF">ABW02_06695</name>
</gene>
<sequence length="107" mass="12777">MRLNCKGFMLPDYLLSFTIWLLIALTWMPVYIHVLKQLEDSADSRLVNELFYNHLIELKLEEVERGNTTIEKEGTSYSIVWEKDSIVCLQYKDVFQKNKKICEVWKE</sequence>
<organism evidence="1 2">
    <name type="scientific">Niallia circulans</name>
    <name type="common">Bacillus circulans</name>
    <dbReference type="NCBI Taxonomy" id="1397"/>
    <lineage>
        <taxon>Bacteria</taxon>
        <taxon>Bacillati</taxon>
        <taxon>Bacillota</taxon>
        <taxon>Bacilli</taxon>
        <taxon>Bacillales</taxon>
        <taxon>Bacillaceae</taxon>
        <taxon>Niallia</taxon>
    </lineage>
</organism>
<dbReference type="RefSeq" id="WP_047941177.1">
    <property type="nucleotide sequence ID" value="NZ_CP053989.1"/>
</dbReference>
<accession>A0A0J1IMK5</accession>
<keyword evidence="2" id="KW-1185">Reference proteome</keyword>
<evidence type="ECO:0000313" key="2">
    <source>
        <dbReference type="Proteomes" id="UP000036045"/>
    </source>
</evidence>
<dbReference type="PATRIC" id="fig|1397.4.peg.4012"/>
<evidence type="ECO:0000313" key="1">
    <source>
        <dbReference type="EMBL" id="KLV27207.1"/>
    </source>
</evidence>
<comment type="caution">
    <text evidence="1">The sequence shown here is derived from an EMBL/GenBank/DDBJ whole genome shotgun (WGS) entry which is preliminary data.</text>
</comment>
<reference evidence="1 2" key="1">
    <citation type="submission" date="2015-05" db="EMBL/GenBank/DDBJ databases">
        <title>Whole genome sequence and identification of bacterial endophytes from Costus igneus.</title>
        <authorList>
            <person name="Lee Y.P."/>
            <person name="Gan H.M."/>
            <person name="Eng W."/>
            <person name="Wheatley M.S."/>
            <person name="Caraballo A."/>
            <person name="Polter S."/>
            <person name="Savka M.A."/>
            <person name="Hudson A.O."/>
        </authorList>
    </citation>
    <scope>NUCLEOTIDE SEQUENCE [LARGE SCALE GENOMIC DNA]</scope>
    <source>
        <strain evidence="1 2">RIT379</strain>
    </source>
</reference>
<proteinExistence type="predicted"/>
<dbReference type="Proteomes" id="UP000036045">
    <property type="component" value="Unassembled WGS sequence"/>
</dbReference>